<proteinExistence type="predicted"/>
<protein>
    <recommendedName>
        <fullName evidence="1">Acyl-coenzyme A oxidase N-terminal domain-containing protein</fullName>
    </recommendedName>
</protein>
<evidence type="ECO:0000259" key="1">
    <source>
        <dbReference type="Pfam" id="PF14749"/>
    </source>
</evidence>
<sequence>MRVNEDLRNERRGAGINSEEFAVFWHGGSEELREKRWRENYFLCDGFEKKFSIPDSYLSHKELYERTVERMVHRYQKCRDLKASGRYGDR</sequence>
<dbReference type="EnsemblMetazoa" id="LLOJ001051-RA">
    <property type="protein sequence ID" value="LLOJ001051-PA"/>
    <property type="gene ID" value="LLOJ001051"/>
</dbReference>
<dbReference type="VEuPathDB" id="VectorBase:LLOJ001051"/>
<evidence type="ECO:0000313" key="3">
    <source>
        <dbReference type="Proteomes" id="UP000092461"/>
    </source>
</evidence>
<dbReference type="InterPro" id="IPR037069">
    <property type="entry name" value="AcylCoA_DH/ox_N_sf"/>
</dbReference>
<feature type="domain" description="Acyl-coenzyme A oxidase N-terminal" evidence="1">
    <location>
        <begin position="17"/>
        <end position="84"/>
    </location>
</feature>
<accession>A0A1B0GH76</accession>
<dbReference type="VEuPathDB" id="VectorBase:LLONM1_003248"/>
<evidence type="ECO:0000313" key="2">
    <source>
        <dbReference type="EnsemblMetazoa" id="LLOJ001051-PA"/>
    </source>
</evidence>
<organism evidence="2 3">
    <name type="scientific">Lutzomyia longipalpis</name>
    <name type="common">Sand fly</name>
    <dbReference type="NCBI Taxonomy" id="7200"/>
    <lineage>
        <taxon>Eukaryota</taxon>
        <taxon>Metazoa</taxon>
        <taxon>Ecdysozoa</taxon>
        <taxon>Arthropoda</taxon>
        <taxon>Hexapoda</taxon>
        <taxon>Insecta</taxon>
        <taxon>Pterygota</taxon>
        <taxon>Neoptera</taxon>
        <taxon>Endopterygota</taxon>
        <taxon>Diptera</taxon>
        <taxon>Nematocera</taxon>
        <taxon>Psychodoidea</taxon>
        <taxon>Psychodidae</taxon>
        <taxon>Lutzomyia</taxon>
        <taxon>Lutzomyia</taxon>
    </lineage>
</organism>
<dbReference type="Proteomes" id="UP000092461">
    <property type="component" value="Unassembled WGS sequence"/>
</dbReference>
<dbReference type="EMBL" id="AJWK01004024">
    <property type="status" value="NOT_ANNOTATED_CDS"/>
    <property type="molecule type" value="Genomic_DNA"/>
</dbReference>
<name>A0A1B0GH76_LUTLO</name>
<dbReference type="GO" id="GO:0016627">
    <property type="term" value="F:oxidoreductase activity, acting on the CH-CH group of donors"/>
    <property type="evidence" value="ECO:0007669"/>
    <property type="project" value="InterPro"/>
</dbReference>
<dbReference type="Gene3D" id="1.10.540.10">
    <property type="entry name" value="Acyl-CoA dehydrogenase/oxidase, N-terminal domain"/>
    <property type="match status" value="1"/>
</dbReference>
<dbReference type="GO" id="GO:0050660">
    <property type="term" value="F:flavin adenine dinucleotide binding"/>
    <property type="evidence" value="ECO:0007669"/>
    <property type="project" value="InterPro"/>
</dbReference>
<keyword evidence="3" id="KW-1185">Reference proteome</keyword>
<dbReference type="AlphaFoldDB" id="A0A1B0GH76"/>
<reference evidence="2" key="1">
    <citation type="submission" date="2020-05" db="UniProtKB">
        <authorList>
            <consortium name="EnsemblMetazoa"/>
        </authorList>
    </citation>
    <scope>IDENTIFICATION</scope>
    <source>
        <strain evidence="2">Jacobina</strain>
    </source>
</reference>
<dbReference type="InterPro" id="IPR029320">
    <property type="entry name" value="Acyl-CoA_ox_N"/>
</dbReference>
<dbReference type="Pfam" id="PF14749">
    <property type="entry name" value="Acyl-CoA_ox_N"/>
    <property type="match status" value="1"/>
</dbReference>